<accession>A0ABD3XH52</accession>
<sequence>MRFRFCGDLDCPDWVLAEISTLSKITSVKMKLLCIQVIRDMLGEQIDYDKVYKITSDAKFETGDVKASIAALTFILCSAAKYNVDEESLSNELQQLGLPKEHTTSLCRSYSDSLEKMQLQLRKQSLRLSQLDGLEWRIDYIISSSELKDINEPYVQLKMKINDLDLHSTKPVSFSILADKFRVLLNELKMAEQMMNNLS</sequence>
<dbReference type="EMBL" id="JBJQND010000002">
    <property type="protein sequence ID" value="KAL3885574.1"/>
    <property type="molecule type" value="Genomic_DNA"/>
</dbReference>
<dbReference type="InterPro" id="IPR047155">
    <property type="entry name" value="COMMD4/6/7/8"/>
</dbReference>
<dbReference type="PANTHER" id="PTHR16231">
    <property type="entry name" value="COMM DOMAIN-CONTAINING PROTEIN 4-8 FAMILY MEMBER"/>
    <property type="match status" value="1"/>
</dbReference>
<dbReference type="Pfam" id="PF07258">
    <property type="entry name" value="COMM_domain"/>
    <property type="match status" value="1"/>
</dbReference>
<evidence type="ECO:0000259" key="1">
    <source>
        <dbReference type="PROSITE" id="PS51269"/>
    </source>
</evidence>
<gene>
    <name evidence="2" type="ORF">ACJMK2_025625</name>
</gene>
<dbReference type="PROSITE" id="PS51269">
    <property type="entry name" value="COMM"/>
    <property type="match status" value="1"/>
</dbReference>
<proteinExistence type="predicted"/>
<keyword evidence="3" id="KW-1185">Reference proteome</keyword>
<dbReference type="Pfam" id="PF21672">
    <property type="entry name" value="COMM_HN"/>
    <property type="match status" value="1"/>
</dbReference>
<name>A0ABD3XH52_SINWO</name>
<dbReference type="InterPro" id="IPR017920">
    <property type="entry name" value="COMM"/>
</dbReference>
<dbReference type="Proteomes" id="UP001634394">
    <property type="component" value="Unassembled WGS sequence"/>
</dbReference>
<comment type="caution">
    <text evidence="2">The sequence shown here is derived from an EMBL/GenBank/DDBJ whole genome shotgun (WGS) entry which is preliminary data.</text>
</comment>
<dbReference type="AlphaFoldDB" id="A0ABD3XH52"/>
<evidence type="ECO:0000313" key="2">
    <source>
        <dbReference type="EMBL" id="KAL3885574.1"/>
    </source>
</evidence>
<protein>
    <recommendedName>
        <fullName evidence="1">COMM domain-containing protein</fullName>
    </recommendedName>
</protein>
<dbReference type="PANTHER" id="PTHR16231:SF4">
    <property type="entry name" value="COMM DOMAIN-CONTAINING PROTEIN 4"/>
    <property type="match status" value="1"/>
</dbReference>
<reference evidence="2 3" key="1">
    <citation type="submission" date="2024-11" db="EMBL/GenBank/DDBJ databases">
        <title>Chromosome-level genome assembly of the freshwater bivalve Anodonta woodiana.</title>
        <authorList>
            <person name="Chen X."/>
        </authorList>
    </citation>
    <scope>NUCLEOTIDE SEQUENCE [LARGE SCALE GENOMIC DNA]</scope>
    <source>
        <strain evidence="2">MN2024</strain>
        <tissue evidence="2">Gills</tissue>
    </source>
</reference>
<organism evidence="2 3">
    <name type="scientific">Sinanodonta woodiana</name>
    <name type="common">Chinese pond mussel</name>
    <name type="synonym">Anodonta woodiana</name>
    <dbReference type="NCBI Taxonomy" id="1069815"/>
    <lineage>
        <taxon>Eukaryota</taxon>
        <taxon>Metazoa</taxon>
        <taxon>Spiralia</taxon>
        <taxon>Lophotrochozoa</taxon>
        <taxon>Mollusca</taxon>
        <taxon>Bivalvia</taxon>
        <taxon>Autobranchia</taxon>
        <taxon>Heteroconchia</taxon>
        <taxon>Palaeoheterodonta</taxon>
        <taxon>Unionida</taxon>
        <taxon>Unionoidea</taxon>
        <taxon>Unionidae</taxon>
        <taxon>Unioninae</taxon>
        <taxon>Sinanodonta</taxon>
    </lineage>
</organism>
<feature type="domain" description="COMM" evidence="1">
    <location>
        <begin position="130"/>
        <end position="199"/>
    </location>
</feature>
<evidence type="ECO:0000313" key="3">
    <source>
        <dbReference type="Proteomes" id="UP001634394"/>
    </source>
</evidence>